<keyword evidence="1" id="KW-1133">Transmembrane helix</keyword>
<comment type="caution">
    <text evidence="3">The sequence shown here is derived from an EMBL/GenBank/DDBJ whole genome shotgun (WGS) entry which is preliminary data.</text>
</comment>
<dbReference type="PROSITE" id="PS50943">
    <property type="entry name" value="HTH_CROC1"/>
    <property type="match status" value="1"/>
</dbReference>
<sequence>MNRTRIAESRSLRGWTQERLAEVSGVTVRTVQRLEAGNDVSLNTLARLGEALGVPVRELFETVPENAYGKALSALLTAIATGLFAVLRTVWPSYVMSKVVAPSEGAANTVER</sequence>
<evidence type="ECO:0000313" key="3">
    <source>
        <dbReference type="EMBL" id="PVE71818.1"/>
    </source>
</evidence>
<organism evidence="3 4">
    <name type="scientific">Microbacterium testaceum</name>
    <name type="common">Aureobacterium testaceum</name>
    <name type="synonym">Brevibacterium testaceum</name>
    <dbReference type="NCBI Taxonomy" id="2033"/>
    <lineage>
        <taxon>Bacteria</taxon>
        <taxon>Bacillati</taxon>
        <taxon>Actinomycetota</taxon>
        <taxon>Actinomycetes</taxon>
        <taxon>Micrococcales</taxon>
        <taxon>Microbacteriaceae</taxon>
        <taxon>Microbacterium</taxon>
    </lineage>
</organism>
<dbReference type="InterPro" id="IPR010982">
    <property type="entry name" value="Lambda_DNA-bd_dom_sf"/>
</dbReference>
<dbReference type="SMART" id="SM00530">
    <property type="entry name" value="HTH_XRE"/>
    <property type="match status" value="1"/>
</dbReference>
<dbReference type="InterPro" id="IPR001387">
    <property type="entry name" value="Cro/C1-type_HTH"/>
</dbReference>
<feature type="domain" description="HTH cro/C1-type" evidence="2">
    <location>
        <begin position="6"/>
        <end position="59"/>
    </location>
</feature>
<dbReference type="SUPFAM" id="SSF47413">
    <property type="entry name" value="lambda repressor-like DNA-binding domains"/>
    <property type="match status" value="1"/>
</dbReference>
<dbReference type="Gene3D" id="1.10.260.40">
    <property type="entry name" value="lambda repressor-like DNA-binding domains"/>
    <property type="match status" value="1"/>
</dbReference>
<name>A0A2T7WHZ9_MICTE</name>
<dbReference type="Pfam" id="PF01381">
    <property type="entry name" value="HTH_3"/>
    <property type="match status" value="1"/>
</dbReference>
<dbReference type="AlphaFoldDB" id="A0A2T7WHZ9"/>
<evidence type="ECO:0000313" key="4">
    <source>
        <dbReference type="Proteomes" id="UP000244649"/>
    </source>
</evidence>
<gene>
    <name evidence="3" type="ORF">DC432_09400</name>
</gene>
<reference evidence="3 4" key="1">
    <citation type="submission" date="2018-04" db="EMBL/GenBank/DDBJ databases">
        <authorList>
            <person name="Go L.Y."/>
            <person name="Mitchell J.A."/>
        </authorList>
    </citation>
    <scope>NUCLEOTIDE SEQUENCE [LARGE SCALE GENOMIC DNA]</scope>
    <source>
        <strain evidence="3 4">TPD7010</strain>
    </source>
</reference>
<dbReference type="CDD" id="cd00093">
    <property type="entry name" value="HTH_XRE"/>
    <property type="match status" value="1"/>
</dbReference>
<dbReference type="EMBL" id="QDFT01000020">
    <property type="protein sequence ID" value="PVE71818.1"/>
    <property type="molecule type" value="Genomic_DNA"/>
</dbReference>
<evidence type="ECO:0000259" key="2">
    <source>
        <dbReference type="PROSITE" id="PS50943"/>
    </source>
</evidence>
<dbReference type="Proteomes" id="UP000244649">
    <property type="component" value="Unassembled WGS sequence"/>
</dbReference>
<proteinExistence type="predicted"/>
<dbReference type="GO" id="GO:0003677">
    <property type="term" value="F:DNA binding"/>
    <property type="evidence" value="ECO:0007669"/>
    <property type="project" value="InterPro"/>
</dbReference>
<protein>
    <recommendedName>
        <fullName evidence="2">HTH cro/C1-type domain-containing protein</fullName>
    </recommendedName>
</protein>
<accession>A0A2T7WHZ9</accession>
<evidence type="ECO:0000256" key="1">
    <source>
        <dbReference type="SAM" id="Phobius"/>
    </source>
</evidence>
<feature type="transmembrane region" description="Helical" evidence="1">
    <location>
        <begin position="67"/>
        <end position="87"/>
    </location>
</feature>
<keyword evidence="1" id="KW-0472">Membrane</keyword>
<keyword evidence="1" id="KW-0812">Transmembrane</keyword>